<name>A0A498I0A3_MALDO</name>
<sequence>MRYESVVTSIVDVVFCTLPKRLSKYHHNGQTLCLLCNIAEDDQLYRFVYCTHAQKVWKLCNNLSSPSSICNMNDWLMGMSAFDKDDIYDLNKILILCWQMWNERNNFVVKQIKPNPTRCLMAIATIGKENQGRLRFQAAPLVGKYLHKVFISSILMGRWMALLLLRIHRRQPSLSGARHLGPNAITVVNAHALRDALVLAKQRQIRKIVVERDSKVVVDAILKSVQ</sequence>
<dbReference type="AlphaFoldDB" id="A0A498I0A3"/>
<protein>
    <recommendedName>
        <fullName evidence="1">RNase H type-1 domain-containing protein</fullName>
    </recommendedName>
</protein>
<evidence type="ECO:0000313" key="2">
    <source>
        <dbReference type="EMBL" id="RXH77036.1"/>
    </source>
</evidence>
<dbReference type="GO" id="GO:0003676">
    <property type="term" value="F:nucleic acid binding"/>
    <property type="evidence" value="ECO:0007669"/>
    <property type="project" value="InterPro"/>
</dbReference>
<reference evidence="2 3" key="1">
    <citation type="submission" date="2018-10" db="EMBL/GenBank/DDBJ databases">
        <title>A high-quality apple genome assembly.</title>
        <authorList>
            <person name="Hu J."/>
        </authorList>
    </citation>
    <scope>NUCLEOTIDE SEQUENCE [LARGE SCALE GENOMIC DNA]</scope>
    <source>
        <strain evidence="3">cv. HFTH1</strain>
        <tissue evidence="2">Young leaf</tissue>
    </source>
</reference>
<organism evidence="2 3">
    <name type="scientific">Malus domestica</name>
    <name type="common">Apple</name>
    <name type="synonym">Pyrus malus</name>
    <dbReference type="NCBI Taxonomy" id="3750"/>
    <lineage>
        <taxon>Eukaryota</taxon>
        <taxon>Viridiplantae</taxon>
        <taxon>Streptophyta</taxon>
        <taxon>Embryophyta</taxon>
        <taxon>Tracheophyta</taxon>
        <taxon>Spermatophyta</taxon>
        <taxon>Magnoliopsida</taxon>
        <taxon>eudicotyledons</taxon>
        <taxon>Gunneridae</taxon>
        <taxon>Pentapetalae</taxon>
        <taxon>rosids</taxon>
        <taxon>fabids</taxon>
        <taxon>Rosales</taxon>
        <taxon>Rosaceae</taxon>
        <taxon>Amygdaloideae</taxon>
        <taxon>Maleae</taxon>
        <taxon>Malus</taxon>
    </lineage>
</organism>
<accession>A0A498I0A3</accession>
<dbReference type="Pfam" id="PF13456">
    <property type="entry name" value="RVT_3"/>
    <property type="match status" value="1"/>
</dbReference>
<keyword evidence="3" id="KW-1185">Reference proteome</keyword>
<gene>
    <name evidence="2" type="ORF">DVH24_019924</name>
</gene>
<dbReference type="Proteomes" id="UP000290289">
    <property type="component" value="Chromosome 14"/>
</dbReference>
<feature type="domain" description="RNase H type-1" evidence="1">
    <location>
        <begin position="177"/>
        <end position="222"/>
    </location>
</feature>
<dbReference type="GO" id="GO:0004523">
    <property type="term" value="F:RNA-DNA hybrid ribonuclease activity"/>
    <property type="evidence" value="ECO:0007669"/>
    <property type="project" value="InterPro"/>
</dbReference>
<proteinExistence type="predicted"/>
<evidence type="ECO:0000313" key="3">
    <source>
        <dbReference type="Proteomes" id="UP000290289"/>
    </source>
</evidence>
<comment type="caution">
    <text evidence="2">The sequence shown here is derived from an EMBL/GenBank/DDBJ whole genome shotgun (WGS) entry which is preliminary data.</text>
</comment>
<dbReference type="InterPro" id="IPR002156">
    <property type="entry name" value="RNaseH_domain"/>
</dbReference>
<evidence type="ECO:0000259" key="1">
    <source>
        <dbReference type="Pfam" id="PF13456"/>
    </source>
</evidence>
<dbReference type="EMBL" id="RDQH01000340">
    <property type="protein sequence ID" value="RXH77036.1"/>
    <property type="molecule type" value="Genomic_DNA"/>
</dbReference>